<dbReference type="EMBL" id="CM026426">
    <property type="protein sequence ID" value="KAG0574547.1"/>
    <property type="molecule type" value="Genomic_DNA"/>
</dbReference>
<gene>
    <name evidence="2" type="ORF">KC19_VG270500</name>
</gene>
<sequence length="116" mass="13373">MAQVPGRRDERFRVGSLKEILLTLLWAAVALMYKCTCGLLRIVEQWCQAEGVEQNSGDDASWRDESVVGEARRRMDRGESSRKLKVEPRVLQSVKTQILCGQVRQRRRNCERLGRV</sequence>
<proteinExistence type="predicted"/>
<dbReference type="Proteomes" id="UP000822688">
    <property type="component" value="Chromosome V"/>
</dbReference>
<organism evidence="2 3">
    <name type="scientific">Ceratodon purpureus</name>
    <name type="common">Fire moss</name>
    <name type="synonym">Dicranum purpureum</name>
    <dbReference type="NCBI Taxonomy" id="3225"/>
    <lineage>
        <taxon>Eukaryota</taxon>
        <taxon>Viridiplantae</taxon>
        <taxon>Streptophyta</taxon>
        <taxon>Embryophyta</taxon>
        <taxon>Bryophyta</taxon>
        <taxon>Bryophytina</taxon>
        <taxon>Bryopsida</taxon>
        <taxon>Dicranidae</taxon>
        <taxon>Pseudoditrichales</taxon>
        <taxon>Ditrichaceae</taxon>
        <taxon>Ceratodon</taxon>
    </lineage>
</organism>
<evidence type="ECO:0000313" key="2">
    <source>
        <dbReference type="EMBL" id="KAG0574547.1"/>
    </source>
</evidence>
<keyword evidence="1" id="KW-1133">Transmembrane helix</keyword>
<name>A0A8T0HUS3_CERPU</name>
<evidence type="ECO:0000313" key="3">
    <source>
        <dbReference type="Proteomes" id="UP000822688"/>
    </source>
</evidence>
<keyword evidence="3" id="KW-1185">Reference proteome</keyword>
<feature type="transmembrane region" description="Helical" evidence="1">
    <location>
        <begin position="20"/>
        <end position="43"/>
    </location>
</feature>
<dbReference type="AlphaFoldDB" id="A0A8T0HUS3"/>
<protein>
    <submittedName>
        <fullName evidence="2">Uncharacterized protein</fullName>
    </submittedName>
</protein>
<keyword evidence="1" id="KW-0812">Transmembrane</keyword>
<accession>A0A8T0HUS3</accession>
<reference evidence="2" key="1">
    <citation type="submission" date="2020-06" db="EMBL/GenBank/DDBJ databases">
        <title>WGS assembly of Ceratodon purpureus strain R40.</title>
        <authorList>
            <person name="Carey S.B."/>
            <person name="Jenkins J."/>
            <person name="Shu S."/>
            <person name="Lovell J.T."/>
            <person name="Sreedasyam A."/>
            <person name="Maumus F."/>
            <person name="Tiley G.P."/>
            <person name="Fernandez-Pozo N."/>
            <person name="Barry K."/>
            <person name="Chen C."/>
            <person name="Wang M."/>
            <person name="Lipzen A."/>
            <person name="Daum C."/>
            <person name="Saski C.A."/>
            <person name="Payton A.C."/>
            <person name="Mcbreen J.C."/>
            <person name="Conrad R.E."/>
            <person name="Kollar L.M."/>
            <person name="Olsson S."/>
            <person name="Huttunen S."/>
            <person name="Landis J.B."/>
            <person name="Wickett N.J."/>
            <person name="Johnson M.G."/>
            <person name="Rensing S.A."/>
            <person name="Grimwood J."/>
            <person name="Schmutz J."/>
            <person name="Mcdaniel S.F."/>
        </authorList>
    </citation>
    <scope>NUCLEOTIDE SEQUENCE</scope>
    <source>
        <strain evidence="2">R40</strain>
    </source>
</reference>
<keyword evidence="1" id="KW-0472">Membrane</keyword>
<comment type="caution">
    <text evidence="2">The sequence shown here is derived from an EMBL/GenBank/DDBJ whole genome shotgun (WGS) entry which is preliminary data.</text>
</comment>
<evidence type="ECO:0000256" key="1">
    <source>
        <dbReference type="SAM" id="Phobius"/>
    </source>
</evidence>